<evidence type="ECO:0000256" key="1">
    <source>
        <dbReference type="SAM" id="MobiDB-lite"/>
    </source>
</evidence>
<dbReference type="EMBL" id="NQVE01000114">
    <property type="protein sequence ID" value="RAL47474.1"/>
    <property type="molecule type" value="Genomic_DNA"/>
</dbReference>
<feature type="compositionally biased region" description="Basic residues" evidence="1">
    <location>
        <begin position="146"/>
        <end position="155"/>
    </location>
</feature>
<reference evidence="2 3" key="1">
    <citation type="submission" date="2018-06" db="EMBL/GenBank/DDBJ databases">
        <title>The Genome of Cuscuta australis (Dodder) Provides Insight into the Evolution of Plant Parasitism.</title>
        <authorList>
            <person name="Liu H."/>
        </authorList>
    </citation>
    <scope>NUCLEOTIDE SEQUENCE [LARGE SCALE GENOMIC DNA]</scope>
    <source>
        <strain evidence="3">cv. Yunnan</strain>
        <tissue evidence="2">Vines</tissue>
    </source>
</reference>
<evidence type="ECO:0000313" key="2">
    <source>
        <dbReference type="EMBL" id="RAL47474.1"/>
    </source>
</evidence>
<dbReference type="SUPFAM" id="SSF56219">
    <property type="entry name" value="DNase I-like"/>
    <property type="match status" value="1"/>
</dbReference>
<feature type="compositionally biased region" description="Basic and acidic residues" evidence="1">
    <location>
        <begin position="156"/>
        <end position="170"/>
    </location>
</feature>
<name>A0A328DPD6_9ASTE</name>
<dbReference type="InterPro" id="IPR036691">
    <property type="entry name" value="Endo/exonu/phosph_ase_sf"/>
</dbReference>
<keyword evidence="3" id="KW-1185">Reference proteome</keyword>
<feature type="region of interest" description="Disordered" evidence="1">
    <location>
        <begin position="146"/>
        <end position="170"/>
    </location>
</feature>
<proteinExistence type="predicted"/>
<dbReference type="Gene3D" id="3.60.10.10">
    <property type="entry name" value="Endonuclease/exonuclease/phosphatase"/>
    <property type="match status" value="1"/>
</dbReference>
<accession>A0A328DPD6</accession>
<feature type="compositionally biased region" description="Basic and acidic residues" evidence="1">
    <location>
        <begin position="71"/>
        <end position="82"/>
    </location>
</feature>
<evidence type="ECO:0008006" key="4">
    <source>
        <dbReference type="Google" id="ProtNLM"/>
    </source>
</evidence>
<dbReference type="PANTHER" id="PTHR33710:SF78">
    <property type="entry name" value="ENDONUCLEASE_EXONUCLEASE_PHOSPHATASE DOMAIN-CONTAINING PROTEIN"/>
    <property type="match status" value="1"/>
</dbReference>
<gene>
    <name evidence="2" type="ORF">DM860_011212</name>
</gene>
<dbReference type="AlphaFoldDB" id="A0A328DPD6"/>
<feature type="compositionally biased region" description="Basic and acidic residues" evidence="1">
    <location>
        <begin position="47"/>
        <end position="63"/>
    </location>
</feature>
<evidence type="ECO:0000313" key="3">
    <source>
        <dbReference type="Proteomes" id="UP000249390"/>
    </source>
</evidence>
<dbReference type="PANTHER" id="PTHR33710">
    <property type="entry name" value="BNAC02G09200D PROTEIN"/>
    <property type="match status" value="1"/>
</dbReference>
<protein>
    <recommendedName>
        <fullName evidence="4">Reverse transcriptase zinc-binding domain-containing protein</fullName>
    </recommendedName>
</protein>
<sequence>MITFSGDRAKRHAKPEEWPESMPELPRGPQKLNPIPEKANEACSSHDPGRKSEEQINEVKEDDPQSNLEMEEGKPKSYAEVVGDKDEMECALKYVEPEEKDGIRYAKLLDEDIDENAAYWEAAAVVCLGHNEEKCRKKTALRQQKVWRKKQTHAGKQKEETPQEKEIENENKEEMVTPEGNIITQVNEGEQNEGFTEVVRKLGEDYTYYITFVYGANDNINRRRLWEMLKNIADNMQKAWCVLGDFNAIMGTEDKIGGLPVKGEETKEFCDCIRYCDLEEIPYTGARYTWSNKQGHGKRIYSKLDWAFSNMEWMLRHGTKTLVGEEGISDHSPLILTTIDNKHRSTFKYCEMWSLDPAFNDIVRSHSQVNHLDGKMYQLIQNLKSLRKPLSKLHRNGFQRIHTQCEENREELLNIQRKMKEDPQNEQLIVKENQVRKEFMMKLKASYLLKCQHMKQKWITESDRDTAYFHAWVKKRKIHNHISTIHDSKGKRVEGTDDIAGVLLDYYEDLLGVHRSVKVIEPKDCDKLVEKICSKITTWSSKHLTYAEYSKVPLVSWEETCLPKRCGGLGLRNMVLWNKASIMKLNWDIHNKKDILWVQWIHTRYIKNDNYWEYTPRTTCCNYWTQMMKVRNLFASMPRGNGEEDISHLFCRCEFAKDVLGHIAEWMQTKLEGDDIVEMAMGIIKNNPGKRRKEVLAGWATACYYIWRARNWKRRDKEV</sequence>
<dbReference type="Proteomes" id="UP000249390">
    <property type="component" value="Unassembled WGS sequence"/>
</dbReference>
<feature type="region of interest" description="Disordered" evidence="1">
    <location>
        <begin position="1"/>
        <end position="82"/>
    </location>
</feature>
<comment type="caution">
    <text evidence="2">The sequence shown here is derived from an EMBL/GenBank/DDBJ whole genome shotgun (WGS) entry which is preliminary data.</text>
</comment>
<organism evidence="2 3">
    <name type="scientific">Cuscuta australis</name>
    <dbReference type="NCBI Taxonomy" id="267555"/>
    <lineage>
        <taxon>Eukaryota</taxon>
        <taxon>Viridiplantae</taxon>
        <taxon>Streptophyta</taxon>
        <taxon>Embryophyta</taxon>
        <taxon>Tracheophyta</taxon>
        <taxon>Spermatophyta</taxon>
        <taxon>Magnoliopsida</taxon>
        <taxon>eudicotyledons</taxon>
        <taxon>Gunneridae</taxon>
        <taxon>Pentapetalae</taxon>
        <taxon>asterids</taxon>
        <taxon>lamiids</taxon>
        <taxon>Solanales</taxon>
        <taxon>Convolvulaceae</taxon>
        <taxon>Cuscuteae</taxon>
        <taxon>Cuscuta</taxon>
        <taxon>Cuscuta subgen. Grammica</taxon>
        <taxon>Cuscuta sect. Cleistogrammica</taxon>
    </lineage>
</organism>